<evidence type="ECO:0000256" key="2">
    <source>
        <dbReference type="SAM" id="Phobius"/>
    </source>
</evidence>
<feature type="compositionally biased region" description="Acidic residues" evidence="1">
    <location>
        <begin position="403"/>
        <end position="412"/>
    </location>
</feature>
<feature type="transmembrane region" description="Helical" evidence="2">
    <location>
        <begin position="50"/>
        <end position="69"/>
    </location>
</feature>
<gene>
    <name evidence="3" type="ORF">SNEC2469_LOCUS34495</name>
</gene>
<feature type="non-terminal residue" evidence="3">
    <location>
        <position position="708"/>
    </location>
</feature>
<keyword evidence="2" id="KW-0812">Transmembrane</keyword>
<evidence type="ECO:0000313" key="3">
    <source>
        <dbReference type="EMBL" id="CAE7942007.1"/>
    </source>
</evidence>
<name>A0A813CHR7_9DINO</name>
<protein>
    <submittedName>
        <fullName evidence="3">Uncharacterized protein</fullName>
    </submittedName>
</protein>
<comment type="caution">
    <text evidence="3">The sequence shown here is derived from an EMBL/GenBank/DDBJ whole genome shotgun (WGS) entry which is preliminary data.</text>
</comment>
<feature type="region of interest" description="Disordered" evidence="1">
    <location>
        <begin position="472"/>
        <end position="511"/>
    </location>
</feature>
<proteinExistence type="predicted"/>
<dbReference type="EMBL" id="CAJNJA010095475">
    <property type="protein sequence ID" value="CAE7942007.1"/>
    <property type="molecule type" value="Genomic_DNA"/>
</dbReference>
<dbReference type="AlphaFoldDB" id="A0A813CHR7"/>
<dbReference type="OrthoDB" id="441826at2759"/>
<feature type="transmembrane region" description="Helical" evidence="2">
    <location>
        <begin position="192"/>
        <end position="215"/>
    </location>
</feature>
<keyword evidence="2" id="KW-0472">Membrane</keyword>
<evidence type="ECO:0000256" key="1">
    <source>
        <dbReference type="SAM" id="MobiDB-lite"/>
    </source>
</evidence>
<reference evidence="3" key="1">
    <citation type="submission" date="2021-02" db="EMBL/GenBank/DDBJ databases">
        <authorList>
            <person name="Dougan E. K."/>
            <person name="Rhodes N."/>
            <person name="Thang M."/>
            <person name="Chan C."/>
        </authorList>
    </citation>
    <scope>NUCLEOTIDE SEQUENCE</scope>
</reference>
<accession>A0A813CHR7</accession>
<evidence type="ECO:0000313" key="4">
    <source>
        <dbReference type="Proteomes" id="UP000601435"/>
    </source>
</evidence>
<feature type="non-terminal residue" evidence="3">
    <location>
        <position position="1"/>
    </location>
</feature>
<sequence length="708" mass="78767">ARAAVFQLMHFAVARRNLRVLTCVNLGSRAGGISVLMRQGSVGCRPEDPLLVVSLVLAFFWGVVYPSVIMRGLRRDIPRLSDPHVLKRWSTIINGYSRTVWWWEGAVFVRKFAFLVLEVLPVGSEARTLLFVVTCILSLYAHEVYLPFDSRQNGVLNRIERFQLWCALLPSLGGLILMQATGMTESRLPSYWTAVVAACFACHLVFLFAWCYAFFQNAALRAASRLGQQSWPRRRGLFRDTVKIAGDWAAARSHAAPYAAFHAMHGFVTVSGSGADEALVPYLPRGHDLLNTMPDWTTYRLRLSSMPLFTHKVITPSSSARLALHQNLMYTVEHILSGPGSKSVFSASLAEFALRAAFLLFGEDARKVHKNRQAPQDVTRQALDRATVARDPILMRDANDAGDQSDDDDDDPAGAKEARSKAASAELAKELCRCMDVLSSWPAFASVQRLAARVKAEGRSVTKTDLESLHAAGDHKMQETQQESNAASAAYLTSDSEDEEDGQEHSASDLRKDCGSKVSAMFSDWPYLRGLSLGDLQRGLALVRQVPRQQLVVWLDVFEEHRVPELLRADHVLRRFAVLREASAETHLVAYDRSVGFGPQPTWTAMVQQEQTKLHVALKWARLLFWYASGQFVVFKVAHLKCIREKRRGMVKIDIAEAPVAADRAPGLDAIRTFNVNVSALVVSDQARAIYRVLPQEAQGGSKITSVH</sequence>
<feature type="region of interest" description="Disordered" evidence="1">
    <location>
        <begin position="393"/>
        <end position="421"/>
    </location>
</feature>
<keyword evidence="2" id="KW-1133">Transmembrane helix</keyword>
<dbReference type="Proteomes" id="UP000601435">
    <property type="component" value="Unassembled WGS sequence"/>
</dbReference>
<feature type="compositionally biased region" description="Polar residues" evidence="1">
    <location>
        <begin position="479"/>
        <end position="494"/>
    </location>
</feature>
<keyword evidence="4" id="KW-1185">Reference proteome</keyword>
<organism evidence="3 4">
    <name type="scientific">Symbiodinium necroappetens</name>
    <dbReference type="NCBI Taxonomy" id="1628268"/>
    <lineage>
        <taxon>Eukaryota</taxon>
        <taxon>Sar</taxon>
        <taxon>Alveolata</taxon>
        <taxon>Dinophyceae</taxon>
        <taxon>Suessiales</taxon>
        <taxon>Symbiodiniaceae</taxon>
        <taxon>Symbiodinium</taxon>
    </lineage>
</organism>